<gene>
    <name evidence="2" type="ORF">PHET_01402</name>
</gene>
<organism evidence="2 3">
    <name type="scientific">Paragonimus heterotremus</name>
    <dbReference type="NCBI Taxonomy" id="100268"/>
    <lineage>
        <taxon>Eukaryota</taxon>
        <taxon>Metazoa</taxon>
        <taxon>Spiralia</taxon>
        <taxon>Lophotrochozoa</taxon>
        <taxon>Platyhelminthes</taxon>
        <taxon>Trematoda</taxon>
        <taxon>Digenea</taxon>
        <taxon>Plagiorchiida</taxon>
        <taxon>Troglotremata</taxon>
        <taxon>Troglotrematidae</taxon>
        <taxon>Paragonimus</taxon>
    </lineage>
</organism>
<evidence type="ECO:0000313" key="3">
    <source>
        <dbReference type="Proteomes" id="UP000748531"/>
    </source>
</evidence>
<feature type="transmembrane region" description="Helical" evidence="1">
    <location>
        <begin position="6"/>
        <end position="32"/>
    </location>
</feature>
<dbReference type="Proteomes" id="UP000748531">
    <property type="component" value="Unassembled WGS sequence"/>
</dbReference>
<comment type="caution">
    <text evidence="2">The sequence shown here is derived from an EMBL/GenBank/DDBJ whole genome shotgun (WGS) entry which is preliminary data.</text>
</comment>
<keyword evidence="1" id="KW-1133">Transmembrane helix</keyword>
<reference evidence="2" key="1">
    <citation type="submission" date="2019-05" db="EMBL/GenBank/DDBJ databases">
        <title>Annotation for the trematode Paragonimus heterotremus.</title>
        <authorList>
            <person name="Choi Y.-J."/>
        </authorList>
    </citation>
    <scope>NUCLEOTIDE SEQUENCE</scope>
    <source>
        <strain evidence="2">LC</strain>
    </source>
</reference>
<protein>
    <submittedName>
        <fullName evidence="2">Uncharacterized protein</fullName>
    </submittedName>
</protein>
<dbReference type="AlphaFoldDB" id="A0A8J4T3H3"/>
<keyword evidence="1" id="KW-0472">Membrane</keyword>
<sequence>MTRSYLIGLWIHSFSVSFVAILSASVCISVGLHTNPIWIILHQTALADQTTRQRTIPYLSSESQPLVSYNGNEREFSTICSC</sequence>
<keyword evidence="1" id="KW-0812">Transmembrane</keyword>
<accession>A0A8J4T3H3</accession>
<proteinExistence type="predicted"/>
<evidence type="ECO:0000313" key="2">
    <source>
        <dbReference type="EMBL" id="KAF5405071.1"/>
    </source>
</evidence>
<dbReference type="EMBL" id="LUCH01000464">
    <property type="protein sequence ID" value="KAF5405071.1"/>
    <property type="molecule type" value="Genomic_DNA"/>
</dbReference>
<evidence type="ECO:0000256" key="1">
    <source>
        <dbReference type="SAM" id="Phobius"/>
    </source>
</evidence>
<name>A0A8J4T3H3_9TREM</name>
<keyword evidence="3" id="KW-1185">Reference proteome</keyword>